<dbReference type="Proteomes" id="UP000217895">
    <property type="component" value="Chromosome"/>
</dbReference>
<feature type="binding site" evidence="10">
    <location>
        <position position="69"/>
    </location>
    <ligand>
        <name>ATP</name>
        <dbReference type="ChEBI" id="CHEBI:30616"/>
    </ligand>
</feature>
<dbReference type="Pfam" id="PF00069">
    <property type="entry name" value="Pkinase"/>
    <property type="match status" value="1"/>
</dbReference>
<dbReference type="PANTHER" id="PTHR24363:SF0">
    <property type="entry name" value="SERINE_THREONINE KINASE LIKE DOMAIN CONTAINING 1"/>
    <property type="match status" value="1"/>
</dbReference>
<evidence type="ECO:0000256" key="3">
    <source>
        <dbReference type="ARBA" id="ARBA00022679"/>
    </source>
</evidence>
<evidence type="ECO:0000256" key="8">
    <source>
        <dbReference type="ARBA" id="ARBA00048679"/>
    </source>
</evidence>
<dbReference type="Gene3D" id="1.25.40.10">
    <property type="entry name" value="Tetratricopeptide repeat domain"/>
    <property type="match status" value="2"/>
</dbReference>
<evidence type="ECO:0000256" key="1">
    <source>
        <dbReference type="ARBA" id="ARBA00012513"/>
    </source>
</evidence>
<evidence type="ECO:0000313" key="14">
    <source>
        <dbReference type="Proteomes" id="UP000217895"/>
    </source>
</evidence>
<dbReference type="InterPro" id="IPR011990">
    <property type="entry name" value="TPR-like_helical_dom_sf"/>
</dbReference>
<evidence type="ECO:0000256" key="2">
    <source>
        <dbReference type="ARBA" id="ARBA00022527"/>
    </source>
</evidence>
<dbReference type="InterPro" id="IPR011009">
    <property type="entry name" value="Kinase-like_dom_sf"/>
</dbReference>
<dbReference type="PANTHER" id="PTHR24363">
    <property type="entry name" value="SERINE/THREONINE PROTEIN KINASE"/>
    <property type="match status" value="1"/>
</dbReference>
<keyword evidence="5 13" id="KW-0418">Kinase</keyword>
<proteinExistence type="predicted"/>
<dbReference type="PROSITE" id="PS50011">
    <property type="entry name" value="PROTEIN_KINASE_DOM"/>
    <property type="match status" value="1"/>
</dbReference>
<comment type="catalytic activity">
    <reaction evidence="8">
        <text>L-seryl-[protein] + ATP = O-phospho-L-seryl-[protein] + ADP + H(+)</text>
        <dbReference type="Rhea" id="RHEA:17989"/>
        <dbReference type="Rhea" id="RHEA-COMP:9863"/>
        <dbReference type="Rhea" id="RHEA-COMP:11604"/>
        <dbReference type="ChEBI" id="CHEBI:15378"/>
        <dbReference type="ChEBI" id="CHEBI:29999"/>
        <dbReference type="ChEBI" id="CHEBI:30616"/>
        <dbReference type="ChEBI" id="CHEBI:83421"/>
        <dbReference type="ChEBI" id="CHEBI:456216"/>
        <dbReference type="EC" id="2.7.11.1"/>
    </reaction>
</comment>
<dbReference type="PROSITE" id="PS50005">
    <property type="entry name" value="TPR"/>
    <property type="match status" value="4"/>
</dbReference>
<dbReference type="CDD" id="cd14014">
    <property type="entry name" value="STKc_PknB_like"/>
    <property type="match status" value="1"/>
</dbReference>
<feature type="domain" description="Protein kinase" evidence="12">
    <location>
        <begin position="38"/>
        <end position="419"/>
    </location>
</feature>
<feature type="repeat" description="TPR" evidence="9">
    <location>
        <begin position="439"/>
        <end position="472"/>
    </location>
</feature>
<feature type="repeat" description="TPR" evidence="9">
    <location>
        <begin position="575"/>
        <end position="608"/>
    </location>
</feature>
<comment type="catalytic activity">
    <reaction evidence="7">
        <text>L-threonyl-[protein] + ATP = O-phospho-L-threonyl-[protein] + ADP + H(+)</text>
        <dbReference type="Rhea" id="RHEA:46608"/>
        <dbReference type="Rhea" id="RHEA-COMP:11060"/>
        <dbReference type="Rhea" id="RHEA-COMP:11605"/>
        <dbReference type="ChEBI" id="CHEBI:15378"/>
        <dbReference type="ChEBI" id="CHEBI:30013"/>
        <dbReference type="ChEBI" id="CHEBI:30616"/>
        <dbReference type="ChEBI" id="CHEBI:61977"/>
        <dbReference type="ChEBI" id="CHEBI:456216"/>
        <dbReference type="EC" id="2.7.11.1"/>
    </reaction>
</comment>
<dbReference type="GO" id="GO:0005524">
    <property type="term" value="F:ATP binding"/>
    <property type="evidence" value="ECO:0007669"/>
    <property type="project" value="UniProtKB-UniRule"/>
</dbReference>
<gene>
    <name evidence="13" type="ORF">NIES2135_17630</name>
</gene>
<evidence type="ECO:0000256" key="11">
    <source>
        <dbReference type="SAM" id="MobiDB-lite"/>
    </source>
</evidence>
<reference evidence="13 14" key="1">
    <citation type="submission" date="2017-06" db="EMBL/GenBank/DDBJ databases">
        <title>Genome sequencing of cyanobaciteial culture collection at National Institute for Environmental Studies (NIES).</title>
        <authorList>
            <person name="Hirose Y."/>
            <person name="Shimura Y."/>
            <person name="Fujisawa T."/>
            <person name="Nakamura Y."/>
            <person name="Kawachi M."/>
        </authorList>
    </citation>
    <scope>NUCLEOTIDE SEQUENCE [LARGE SCALE GENOMIC DNA]</scope>
    <source>
        <strain evidence="13 14">NIES-2135</strain>
    </source>
</reference>
<feature type="region of interest" description="Disordered" evidence="11">
    <location>
        <begin position="619"/>
        <end position="647"/>
    </location>
</feature>
<feature type="repeat" description="TPR" evidence="9">
    <location>
        <begin position="507"/>
        <end position="540"/>
    </location>
</feature>
<evidence type="ECO:0000256" key="7">
    <source>
        <dbReference type="ARBA" id="ARBA00047899"/>
    </source>
</evidence>
<dbReference type="SMART" id="SM00028">
    <property type="entry name" value="TPR"/>
    <property type="match status" value="5"/>
</dbReference>
<feature type="repeat" description="TPR" evidence="9">
    <location>
        <begin position="541"/>
        <end position="574"/>
    </location>
</feature>
<evidence type="ECO:0000256" key="4">
    <source>
        <dbReference type="ARBA" id="ARBA00022741"/>
    </source>
</evidence>
<dbReference type="AlphaFoldDB" id="A0A1Z4JE62"/>
<evidence type="ECO:0000256" key="5">
    <source>
        <dbReference type="ARBA" id="ARBA00022777"/>
    </source>
</evidence>
<dbReference type="EC" id="2.7.11.1" evidence="1"/>
<keyword evidence="9" id="KW-0802">TPR repeat</keyword>
<evidence type="ECO:0000259" key="12">
    <source>
        <dbReference type="PROSITE" id="PS50011"/>
    </source>
</evidence>
<dbReference type="Gene3D" id="3.30.200.20">
    <property type="entry name" value="Phosphorylase Kinase, domain 1"/>
    <property type="match status" value="1"/>
</dbReference>
<evidence type="ECO:0000256" key="10">
    <source>
        <dbReference type="PROSITE-ProRule" id="PRU10141"/>
    </source>
</evidence>
<dbReference type="InterPro" id="IPR019734">
    <property type="entry name" value="TPR_rpt"/>
</dbReference>
<protein>
    <recommendedName>
        <fullName evidence="1">non-specific serine/threonine protein kinase</fullName>
        <ecNumber evidence="1">2.7.11.1</ecNumber>
    </recommendedName>
</protein>
<keyword evidence="3" id="KW-0808">Transferase</keyword>
<dbReference type="InterPro" id="IPR000719">
    <property type="entry name" value="Prot_kinase_dom"/>
</dbReference>
<dbReference type="SUPFAM" id="SSF48452">
    <property type="entry name" value="TPR-like"/>
    <property type="match status" value="1"/>
</dbReference>
<dbReference type="EMBL" id="AP018203">
    <property type="protein sequence ID" value="BAY54943.1"/>
    <property type="molecule type" value="Genomic_DNA"/>
</dbReference>
<keyword evidence="6 10" id="KW-0067">ATP-binding</keyword>
<evidence type="ECO:0000313" key="13">
    <source>
        <dbReference type="EMBL" id="BAY54943.1"/>
    </source>
</evidence>
<dbReference type="GO" id="GO:0004674">
    <property type="term" value="F:protein serine/threonine kinase activity"/>
    <property type="evidence" value="ECO:0007669"/>
    <property type="project" value="UniProtKB-KW"/>
</dbReference>
<dbReference type="PROSITE" id="PS00107">
    <property type="entry name" value="PROTEIN_KINASE_ATP"/>
    <property type="match status" value="1"/>
</dbReference>
<dbReference type="Gene3D" id="1.10.510.10">
    <property type="entry name" value="Transferase(Phosphotransferase) domain 1"/>
    <property type="match status" value="1"/>
</dbReference>
<accession>A0A1Z4JE62</accession>
<dbReference type="InterPro" id="IPR017441">
    <property type="entry name" value="Protein_kinase_ATP_BS"/>
</dbReference>
<dbReference type="SUPFAM" id="SSF56112">
    <property type="entry name" value="Protein kinase-like (PK-like)"/>
    <property type="match status" value="1"/>
</dbReference>
<dbReference type="Pfam" id="PF13371">
    <property type="entry name" value="TPR_9"/>
    <property type="match status" value="1"/>
</dbReference>
<evidence type="ECO:0000256" key="9">
    <source>
        <dbReference type="PROSITE-ProRule" id="PRU00339"/>
    </source>
</evidence>
<keyword evidence="14" id="KW-1185">Reference proteome</keyword>
<keyword evidence="4 10" id="KW-0547">Nucleotide-binding</keyword>
<dbReference type="PROSITE" id="PS50293">
    <property type="entry name" value="TPR_REGION"/>
    <property type="match status" value="1"/>
</dbReference>
<evidence type="ECO:0000256" key="6">
    <source>
        <dbReference type="ARBA" id="ARBA00022840"/>
    </source>
</evidence>
<name>A0A1Z4JE62_LEPBY</name>
<sequence>MILRDRVKAALKHEWGESVSLLQRFQFNSPKKLLGGRYQVIQELGSGGFGQTFLATDLHLPGQPHCVVKQLKPQSTHPRSLQIAARLFDTEAQVLYRLGHHDQIPRLLAHFQDGTEFYLVQEWIDGNSLSEEFVSGQPWSEAQVTHLLQSLLNVLSFVHQQNVIHRDIKPSNLMRRCSDGEIVLIDFGAVKQVRTGLSHPHAAPTQTIAIGTPGYMPYEQIAGTPRFSSDVYAVGIVAIEVLTGISVHQLSQDTNTGELQWRDRVPDLNLAIATLLEQMVCADFRDRYATAGEALAALQAISSQITLPPQMQRPIPPKPAEIPAIATQATLAVNPVPRSGAPIHRRNFLPFLNLSQSTALAPGSSSNTSLPQGNTLKQQVSVRGRKLLSKIPHRRMTLSAVGLVILALFGWNATRHPQTIPAVQTSIPTPSPSTSADSVAALLSEANQHRTAQQYQRAIDTYEQVIELDAKSAEAHWGRCYSLNYLQQSKAAIAACDAALASRADYPEALWSKGYALEQQQQYEPALALYEQAITLKPDFAEAWSNKGTLLLQLGRLEAAIMALDRAISLKPELAEAWNNRGAALWGVGRTDDAISSIDKAIQIRPDYADALSLRQQVEQKLQQGSTQKRDKQSKTNRALKRSDKKI</sequence>
<feature type="compositionally biased region" description="Basic residues" evidence="11">
    <location>
        <begin position="638"/>
        <end position="647"/>
    </location>
</feature>
<organism evidence="13 14">
    <name type="scientific">Leptolyngbya boryana NIES-2135</name>
    <dbReference type="NCBI Taxonomy" id="1973484"/>
    <lineage>
        <taxon>Bacteria</taxon>
        <taxon>Bacillati</taxon>
        <taxon>Cyanobacteriota</taxon>
        <taxon>Cyanophyceae</taxon>
        <taxon>Leptolyngbyales</taxon>
        <taxon>Leptolyngbyaceae</taxon>
        <taxon>Leptolyngbya group</taxon>
        <taxon>Leptolyngbya</taxon>
    </lineage>
</organism>
<dbReference type="Pfam" id="PF13432">
    <property type="entry name" value="TPR_16"/>
    <property type="match status" value="1"/>
</dbReference>
<dbReference type="SMART" id="SM00220">
    <property type="entry name" value="S_TKc"/>
    <property type="match status" value="1"/>
</dbReference>
<keyword evidence="2 13" id="KW-0723">Serine/threonine-protein kinase</keyword>